<evidence type="ECO:0000256" key="2">
    <source>
        <dbReference type="ARBA" id="ARBA00009142"/>
    </source>
</evidence>
<feature type="transmembrane region" description="Helical" evidence="8">
    <location>
        <begin position="101"/>
        <end position="125"/>
    </location>
</feature>
<evidence type="ECO:0000256" key="9">
    <source>
        <dbReference type="SAM" id="SignalP"/>
    </source>
</evidence>
<dbReference type="PANTHER" id="PTHR30269">
    <property type="entry name" value="TRANSMEMBRANE PROTEIN YFCA"/>
    <property type="match status" value="1"/>
</dbReference>
<dbReference type="InterPro" id="IPR052017">
    <property type="entry name" value="TSUP"/>
</dbReference>
<feature type="transmembrane region" description="Helical" evidence="8">
    <location>
        <begin position="230"/>
        <end position="251"/>
    </location>
</feature>
<feature type="transmembrane region" description="Helical" evidence="8">
    <location>
        <begin position="73"/>
        <end position="94"/>
    </location>
</feature>
<evidence type="ECO:0000256" key="8">
    <source>
        <dbReference type="RuleBase" id="RU363041"/>
    </source>
</evidence>
<keyword evidence="6 8" id="KW-1133">Transmembrane helix</keyword>
<accession>A0ABQ2YLE9</accession>
<keyword evidence="4 8" id="KW-1003">Cell membrane</keyword>
<keyword evidence="5 8" id="KW-0812">Transmembrane</keyword>
<feature type="transmembrane region" description="Helical" evidence="8">
    <location>
        <begin position="181"/>
        <end position="200"/>
    </location>
</feature>
<gene>
    <name evidence="10" type="ORF">GCM10011290_13290</name>
</gene>
<comment type="similarity">
    <text evidence="2 8">Belongs to the 4-toluene sulfonate uptake permease (TSUP) (TC 2.A.102) family.</text>
</comment>
<protein>
    <recommendedName>
        <fullName evidence="8">Probable membrane transporter protein</fullName>
    </recommendedName>
</protein>
<dbReference type="EMBL" id="BMYW01000003">
    <property type="protein sequence ID" value="GGX86727.1"/>
    <property type="molecule type" value="Genomic_DNA"/>
</dbReference>
<feature type="signal peptide" evidence="9">
    <location>
        <begin position="1"/>
        <end position="23"/>
    </location>
</feature>
<dbReference type="Pfam" id="PF01925">
    <property type="entry name" value="TauE"/>
    <property type="match status" value="1"/>
</dbReference>
<evidence type="ECO:0000256" key="4">
    <source>
        <dbReference type="ARBA" id="ARBA00022475"/>
    </source>
</evidence>
<dbReference type="InterPro" id="IPR002781">
    <property type="entry name" value="TM_pro_TauE-like"/>
</dbReference>
<evidence type="ECO:0000256" key="7">
    <source>
        <dbReference type="ARBA" id="ARBA00023136"/>
    </source>
</evidence>
<comment type="caution">
    <text evidence="10">The sequence shown here is derived from an EMBL/GenBank/DDBJ whole genome shotgun (WGS) entry which is preliminary data.</text>
</comment>
<evidence type="ECO:0000256" key="5">
    <source>
        <dbReference type="ARBA" id="ARBA00022692"/>
    </source>
</evidence>
<evidence type="ECO:0000256" key="6">
    <source>
        <dbReference type="ARBA" id="ARBA00022989"/>
    </source>
</evidence>
<evidence type="ECO:0000313" key="10">
    <source>
        <dbReference type="EMBL" id="GGX86727.1"/>
    </source>
</evidence>
<keyword evidence="3" id="KW-0813">Transport</keyword>
<dbReference type="RefSeq" id="WP_189373348.1">
    <property type="nucleotide sequence ID" value="NZ_BMYW01000003.1"/>
</dbReference>
<feature type="transmembrane region" description="Helical" evidence="8">
    <location>
        <begin position="145"/>
        <end position="169"/>
    </location>
</feature>
<dbReference type="PANTHER" id="PTHR30269:SF0">
    <property type="entry name" value="MEMBRANE TRANSPORTER PROTEIN YFCA-RELATED"/>
    <property type="match status" value="1"/>
</dbReference>
<sequence>MTLTLALALFAAAFAAGALNAVAGGGTLITFPALVAAGLPPIVANATSSVSQWPGYVASSLAFRRELRGQRQFAGMSVASLAGGLAGGYLVTVVSPRLFDVLIPWLILLATAMFAFSGTLTRWMGRHAANVGRSRSGLLAGQLLVSVYGGFFGGGMGIMMLALYSLFALDTLTRMNALKTWLSVVISGVAVVTFIVAGIVDWPAALVMLAGTIVGGIAGARLARRLPAIWLKRVVVALGSVLTLAFFWKVYG</sequence>
<name>A0ABQ2YLE9_9NEIS</name>
<evidence type="ECO:0000313" key="11">
    <source>
        <dbReference type="Proteomes" id="UP000600877"/>
    </source>
</evidence>
<feature type="chain" id="PRO_5047242952" description="Probable membrane transporter protein" evidence="9">
    <location>
        <begin position="24"/>
        <end position="252"/>
    </location>
</feature>
<feature type="transmembrane region" description="Helical" evidence="8">
    <location>
        <begin position="206"/>
        <end position="223"/>
    </location>
</feature>
<keyword evidence="11" id="KW-1185">Reference proteome</keyword>
<keyword evidence="9" id="KW-0732">Signal</keyword>
<reference evidence="11" key="1">
    <citation type="journal article" date="2019" name="Int. J. Syst. Evol. Microbiol.">
        <title>The Global Catalogue of Microorganisms (GCM) 10K type strain sequencing project: providing services to taxonomists for standard genome sequencing and annotation.</title>
        <authorList>
            <consortium name="The Broad Institute Genomics Platform"/>
            <consortium name="The Broad Institute Genome Sequencing Center for Infectious Disease"/>
            <person name="Wu L."/>
            <person name="Ma J."/>
        </authorList>
    </citation>
    <scope>NUCLEOTIDE SEQUENCE [LARGE SCALE GENOMIC DNA]</scope>
    <source>
        <strain evidence="11">KCTC 32041</strain>
    </source>
</reference>
<evidence type="ECO:0000256" key="3">
    <source>
        <dbReference type="ARBA" id="ARBA00022448"/>
    </source>
</evidence>
<proteinExistence type="inferred from homology"/>
<organism evidence="10 11">
    <name type="scientific">Vogesella alkaliphila</name>
    <dbReference type="NCBI Taxonomy" id="1193621"/>
    <lineage>
        <taxon>Bacteria</taxon>
        <taxon>Pseudomonadati</taxon>
        <taxon>Pseudomonadota</taxon>
        <taxon>Betaproteobacteria</taxon>
        <taxon>Neisseriales</taxon>
        <taxon>Chromobacteriaceae</taxon>
        <taxon>Vogesella</taxon>
    </lineage>
</organism>
<keyword evidence="7 8" id="KW-0472">Membrane</keyword>
<evidence type="ECO:0000256" key="1">
    <source>
        <dbReference type="ARBA" id="ARBA00004651"/>
    </source>
</evidence>
<comment type="subcellular location">
    <subcellularLocation>
        <location evidence="1 8">Cell membrane</location>
        <topology evidence="1 8">Multi-pass membrane protein</topology>
    </subcellularLocation>
</comment>
<dbReference type="Proteomes" id="UP000600877">
    <property type="component" value="Unassembled WGS sequence"/>
</dbReference>